<accession>A0AAX4JRB9</accession>
<gene>
    <name evidence="1" type="ORF">L201_002832</name>
</gene>
<name>A0AAX4JRB9_9TREE</name>
<evidence type="ECO:0000313" key="2">
    <source>
        <dbReference type="Proteomes" id="UP001355207"/>
    </source>
</evidence>
<evidence type="ECO:0008006" key="3">
    <source>
        <dbReference type="Google" id="ProtNLM"/>
    </source>
</evidence>
<protein>
    <recommendedName>
        <fullName evidence="3">Protein kinase domain-containing protein</fullName>
    </recommendedName>
</protein>
<dbReference type="SUPFAM" id="SSF56112">
    <property type="entry name" value="Protein kinase-like (PK-like)"/>
    <property type="match status" value="1"/>
</dbReference>
<dbReference type="Gene3D" id="1.10.510.10">
    <property type="entry name" value="Transferase(Phosphotransferase) domain 1"/>
    <property type="match status" value="1"/>
</dbReference>
<dbReference type="AlphaFoldDB" id="A0AAX4JRB9"/>
<dbReference type="RefSeq" id="XP_066074695.1">
    <property type="nucleotide sequence ID" value="XM_066218598.1"/>
</dbReference>
<dbReference type="Proteomes" id="UP001355207">
    <property type="component" value="Chromosome 3"/>
</dbReference>
<evidence type="ECO:0000313" key="1">
    <source>
        <dbReference type="EMBL" id="WWC87932.1"/>
    </source>
</evidence>
<dbReference type="EMBL" id="CP144100">
    <property type="protein sequence ID" value="WWC87932.1"/>
    <property type="molecule type" value="Genomic_DNA"/>
</dbReference>
<proteinExistence type="predicted"/>
<dbReference type="GeneID" id="91093503"/>
<keyword evidence="2" id="KW-1185">Reference proteome</keyword>
<organism evidence="1 2">
    <name type="scientific">Kwoniella dendrophila CBS 6074</name>
    <dbReference type="NCBI Taxonomy" id="1295534"/>
    <lineage>
        <taxon>Eukaryota</taxon>
        <taxon>Fungi</taxon>
        <taxon>Dikarya</taxon>
        <taxon>Basidiomycota</taxon>
        <taxon>Agaricomycotina</taxon>
        <taxon>Tremellomycetes</taxon>
        <taxon>Tremellales</taxon>
        <taxon>Cryptococcaceae</taxon>
        <taxon>Kwoniella</taxon>
    </lineage>
</organism>
<dbReference type="InterPro" id="IPR011009">
    <property type="entry name" value="Kinase-like_dom_sf"/>
</dbReference>
<sequence length="274" mass="31586">MTADISHPPTDIQTPEPQSAINRDQIITLSQYVHEGDLWDFWIGNIECYGQVILKVVDTFNYPCSDPKLDEYVPYQQITTEATREQNFYNGPLRRLQGTVIPKYFGIFSSGRKNRYLAMLLEFAGWSIGSGYIEMHENWVDDICEAYKHIHLCGISQRDLDGRHILVHPNENGEYRIRIVGFRHAKHRKLTDETGVTCLLEEAAAIRSRYAMVDGMEPSIMKALPEYWAQLDDPEDFRAELDDLVVDRGYLPPEVIAHNQRRGAVYTHDGLRIL</sequence>
<reference evidence="1 2" key="1">
    <citation type="submission" date="2024-01" db="EMBL/GenBank/DDBJ databases">
        <title>Comparative genomics of Cryptococcus and Kwoniella reveals pathogenesis evolution and contrasting modes of karyotype evolution via chromosome fusion or intercentromeric recombination.</title>
        <authorList>
            <person name="Coelho M.A."/>
            <person name="David-Palma M."/>
            <person name="Shea T."/>
            <person name="Bowers K."/>
            <person name="McGinley-Smith S."/>
            <person name="Mohammad A.W."/>
            <person name="Gnirke A."/>
            <person name="Yurkov A.M."/>
            <person name="Nowrousian M."/>
            <person name="Sun S."/>
            <person name="Cuomo C.A."/>
            <person name="Heitman J."/>
        </authorList>
    </citation>
    <scope>NUCLEOTIDE SEQUENCE [LARGE SCALE GENOMIC DNA]</scope>
    <source>
        <strain evidence="1 2">CBS 6074</strain>
    </source>
</reference>